<gene>
    <name evidence="2" type="ORF">GCM10007103_22810</name>
</gene>
<evidence type="ECO:0000313" key="2">
    <source>
        <dbReference type="EMBL" id="GHA40902.1"/>
    </source>
</evidence>
<organism evidence="2 3">
    <name type="scientific">Salinimicrobium marinum</name>
    <dbReference type="NCBI Taxonomy" id="680283"/>
    <lineage>
        <taxon>Bacteria</taxon>
        <taxon>Pseudomonadati</taxon>
        <taxon>Bacteroidota</taxon>
        <taxon>Flavobacteriia</taxon>
        <taxon>Flavobacteriales</taxon>
        <taxon>Flavobacteriaceae</taxon>
        <taxon>Salinimicrobium</taxon>
    </lineage>
</organism>
<comment type="caution">
    <text evidence="2">The sequence shown here is derived from an EMBL/GenBank/DDBJ whole genome shotgun (WGS) entry which is preliminary data.</text>
</comment>
<feature type="domain" description="DUF5723" evidence="1">
    <location>
        <begin position="38"/>
        <end position="440"/>
    </location>
</feature>
<dbReference type="Pfam" id="PF18990">
    <property type="entry name" value="DUF5723"/>
    <property type="match status" value="1"/>
</dbReference>
<evidence type="ECO:0000313" key="3">
    <source>
        <dbReference type="Proteomes" id="UP000610456"/>
    </source>
</evidence>
<protein>
    <recommendedName>
        <fullName evidence="1">DUF5723 domain-containing protein</fullName>
    </recommendedName>
</protein>
<name>A0A918VZI1_9FLAO</name>
<dbReference type="Proteomes" id="UP000610456">
    <property type="component" value="Unassembled WGS sequence"/>
</dbReference>
<dbReference type="EMBL" id="BMXB01000009">
    <property type="protein sequence ID" value="GHA40902.1"/>
    <property type="molecule type" value="Genomic_DNA"/>
</dbReference>
<dbReference type="InterPro" id="IPR043781">
    <property type="entry name" value="DUF5723"/>
</dbReference>
<sequence>MDVRIFLLLIFLSSVAFGQNKQLLYNFESLPQNLMANPGAETSFDMHVGLPFFSQISVSAGSTGITMYDLFKVDDGTINDRIRESLSDLSNRDFFTVNQQMELIFLGWRDQRKRYFSAGIYQELDAFLYFPKDLAILAYEGNKSHMNKSFKFADAAFTAEVVNVFHFGFTNFYSEDLNYGVRAKLYSGIFNAQSINNRGVFRTVPTPEDNNVYRHFVNGLDANIYTSGWASLTDEDMTGMQTMNSLGKKAFLGGNLGLGVDLGFSYYLNDKTKITGSILDLGFINQKKDVENYRYYGNYYTDGIEILFPGPGEERPSYWDDWEDHLDENLQDETYYDSYLTWRPVKLNASVDFGFNEDAEPCNCRKPTGRRRYLQHLGFQWFAIRRPKGFVHALTVAYDKKINDNISGKVSYTVDSFSYSNVGLMVSTRLNKFNFYLAADNLLSYPNLANANNVSVQLGLQLIFNRE</sequence>
<proteinExistence type="predicted"/>
<reference evidence="2" key="1">
    <citation type="journal article" date="2014" name="Int. J. Syst. Evol. Microbiol.">
        <title>Complete genome sequence of Corynebacterium casei LMG S-19264T (=DSM 44701T), isolated from a smear-ripened cheese.</title>
        <authorList>
            <consortium name="US DOE Joint Genome Institute (JGI-PGF)"/>
            <person name="Walter F."/>
            <person name="Albersmeier A."/>
            <person name="Kalinowski J."/>
            <person name="Ruckert C."/>
        </authorList>
    </citation>
    <scope>NUCLEOTIDE SEQUENCE</scope>
    <source>
        <strain evidence="2">KCTC 12719</strain>
    </source>
</reference>
<dbReference type="AlphaFoldDB" id="A0A918VZI1"/>
<keyword evidence="3" id="KW-1185">Reference proteome</keyword>
<dbReference type="RefSeq" id="WP_189604890.1">
    <property type="nucleotide sequence ID" value="NZ_BMXB01000009.1"/>
</dbReference>
<reference evidence="2" key="2">
    <citation type="submission" date="2020-09" db="EMBL/GenBank/DDBJ databases">
        <authorList>
            <person name="Sun Q."/>
            <person name="Kim S."/>
        </authorList>
    </citation>
    <scope>NUCLEOTIDE SEQUENCE</scope>
    <source>
        <strain evidence="2">KCTC 12719</strain>
    </source>
</reference>
<accession>A0A918VZI1</accession>
<evidence type="ECO:0000259" key="1">
    <source>
        <dbReference type="Pfam" id="PF18990"/>
    </source>
</evidence>